<comment type="caution">
    <text evidence="2">The sequence shown here is derived from an EMBL/GenBank/DDBJ whole genome shotgun (WGS) entry which is preliminary data.</text>
</comment>
<evidence type="ECO:0000313" key="3">
    <source>
        <dbReference type="Proteomes" id="UP000681967"/>
    </source>
</evidence>
<evidence type="ECO:0000313" key="2">
    <source>
        <dbReference type="EMBL" id="CAF3957250.1"/>
    </source>
</evidence>
<proteinExistence type="predicted"/>
<dbReference type="AlphaFoldDB" id="A0A8S2MRA3"/>
<gene>
    <name evidence="2" type="ORF">BYL167_LOCUS11348</name>
</gene>
<organism evidence="2 3">
    <name type="scientific">Rotaria magnacalcarata</name>
    <dbReference type="NCBI Taxonomy" id="392030"/>
    <lineage>
        <taxon>Eukaryota</taxon>
        <taxon>Metazoa</taxon>
        <taxon>Spiralia</taxon>
        <taxon>Gnathifera</taxon>
        <taxon>Rotifera</taxon>
        <taxon>Eurotatoria</taxon>
        <taxon>Bdelloidea</taxon>
        <taxon>Philodinida</taxon>
        <taxon>Philodinidae</taxon>
        <taxon>Rotaria</taxon>
    </lineage>
</organism>
<feature type="compositionally biased region" description="Low complexity" evidence="1">
    <location>
        <begin position="47"/>
        <end position="97"/>
    </location>
</feature>
<name>A0A8S2MRA3_9BILA</name>
<reference evidence="2" key="1">
    <citation type="submission" date="2021-02" db="EMBL/GenBank/DDBJ databases">
        <authorList>
            <person name="Nowell W R."/>
        </authorList>
    </citation>
    <scope>NUCLEOTIDE SEQUENCE</scope>
</reference>
<feature type="compositionally biased region" description="Low complexity" evidence="1">
    <location>
        <begin position="20"/>
        <end position="39"/>
    </location>
</feature>
<accession>A0A8S2MRA3</accession>
<protein>
    <submittedName>
        <fullName evidence="2">Uncharacterized protein</fullName>
    </submittedName>
</protein>
<sequence length="121" mass="13308">MRKFFSQKSKHKTTHQHPILPATTSTLTGSSSLVVSPLTSDKDDETQIATKKQNKTQTTSSHLQHSTTIQLETNPSDSVVNSTSSESRSSEITNSSVLKQDEMEEKSKKLFVVVSGKITND</sequence>
<evidence type="ECO:0000256" key="1">
    <source>
        <dbReference type="SAM" id="MobiDB-lite"/>
    </source>
</evidence>
<feature type="region of interest" description="Disordered" evidence="1">
    <location>
        <begin position="1"/>
        <end position="105"/>
    </location>
</feature>
<feature type="compositionally biased region" description="Basic residues" evidence="1">
    <location>
        <begin position="1"/>
        <end position="15"/>
    </location>
</feature>
<dbReference type="EMBL" id="CAJOBH010003564">
    <property type="protein sequence ID" value="CAF3957250.1"/>
    <property type="molecule type" value="Genomic_DNA"/>
</dbReference>
<dbReference type="Proteomes" id="UP000681967">
    <property type="component" value="Unassembled WGS sequence"/>
</dbReference>